<dbReference type="Pfam" id="PF00149">
    <property type="entry name" value="Metallophos"/>
    <property type="match status" value="1"/>
</dbReference>
<dbReference type="EC" id="3.1.-.-" evidence="9"/>
<evidence type="ECO:0000256" key="6">
    <source>
        <dbReference type="ARBA" id="ARBA00022839"/>
    </source>
</evidence>
<evidence type="ECO:0000256" key="1">
    <source>
        <dbReference type="ARBA" id="ARBA00022722"/>
    </source>
</evidence>
<comment type="activity regulation">
    <text evidence="9">Nuclease activity is regulated by Rad50.</text>
</comment>
<feature type="domain" description="Calcineurin-like phosphoesterase" evidence="10">
    <location>
        <begin position="1"/>
        <end position="187"/>
    </location>
</feature>
<proteinExistence type="inferred from homology"/>
<keyword evidence="2 9" id="KW-0479">Metal-binding</keyword>
<feature type="binding site" evidence="9">
    <location>
        <position position="155"/>
    </location>
    <ligand>
        <name>Mn(2+)</name>
        <dbReference type="ChEBI" id="CHEBI:29035"/>
        <label>2</label>
    </ligand>
</feature>
<feature type="binding site" evidence="9">
    <location>
        <position position="8"/>
    </location>
    <ligand>
        <name>Mn(2+)</name>
        <dbReference type="ChEBI" id="CHEBI:29035"/>
        <label>1</label>
    </ligand>
</feature>
<name>A0A520KT47_METT2</name>
<dbReference type="InterPro" id="IPR050535">
    <property type="entry name" value="DNA_Repair-Maintenance_Comp"/>
</dbReference>
<dbReference type="GO" id="GO:0004519">
    <property type="term" value="F:endonuclease activity"/>
    <property type="evidence" value="ECO:0007669"/>
    <property type="project" value="UniProtKB-UniRule"/>
</dbReference>
<evidence type="ECO:0000256" key="3">
    <source>
        <dbReference type="ARBA" id="ARBA00022759"/>
    </source>
</evidence>
<evidence type="ECO:0000256" key="8">
    <source>
        <dbReference type="ARBA" id="ARBA00023211"/>
    </source>
</evidence>
<evidence type="ECO:0000313" key="12">
    <source>
        <dbReference type="Proteomes" id="UP000317158"/>
    </source>
</evidence>
<dbReference type="GO" id="GO:0030145">
    <property type="term" value="F:manganese ion binding"/>
    <property type="evidence" value="ECO:0007669"/>
    <property type="project" value="UniProtKB-UniRule"/>
</dbReference>
<comment type="similarity">
    <text evidence="9">Belongs to the MRE11/RAD32 family.</text>
</comment>
<comment type="cofactor">
    <cofactor evidence="9">
        <name>Mn(2+)</name>
        <dbReference type="ChEBI" id="CHEBI:29035"/>
    </cofactor>
    <text evidence="9">Binds 2 manganese ions per subunit.</text>
</comment>
<dbReference type="Proteomes" id="UP000317158">
    <property type="component" value="Unassembled WGS sequence"/>
</dbReference>
<comment type="function">
    <text evidence="9">Part of the Rad50/Mre11 complex, which is involved in the early steps of DNA double-strand break (DSB) repair. The complex may facilitate opening of the processed DNA ends to aid in the recruitment of HerA and NurA. Mre11 binds to DSB ends and has both double-stranded 3'-5' exonuclease activity and single-stranded endonuclease activity.</text>
</comment>
<protein>
    <recommendedName>
        <fullName evidence="9">DNA double-strand break repair protein Mre11</fullName>
        <ecNumber evidence="9">3.1.-.-</ecNumber>
    </recommendedName>
</protein>
<evidence type="ECO:0000259" key="10">
    <source>
        <dbReference type="Pfam" id="PF00149"/>
    </source>
</evidence>
<evidence type="ECO:0000256" key="4">
    <source>
        <dbReference type="ARBA" id="ARBA00022763"/>
    </source>
</evidence>
<dbReference type="InterPro" id="IPR032885">
    <property type="entry name" value="Mre11_archaea-type"/>
</dbReference>
<keyword evidence="1 9" id="KW-0540">Nuclease</keyword>
<dbReference type="PANTHER" id="PTHR30337:SF0">
    <property type="entry name" value="NUCLEASE SBCCD SUBUNIT D"/>
    <property type="match status" value="1"/>
</dbReference>
<dbReference type="GO" id="GO:0000403">
    <property type="term" value="F:Y-form DNA binding"/>
    <property type="evidence" value="ECO:0007669"/>
    <property type="project" value="UniProtKB-UniRule"/>
</dbReference>
<dbReference type="SUPFAM" id="SSF56300">
    <property type="entry name" value="Metallo-dependent phosphatases"/>
    <property type="match status" value="1"/>
</dbReference>
<dbReference type="EMBL" id="RXIF01000004">
    <property type="protein sequence ID" value="RZN65086.1"/>
    <property type="molecule type" value="Genomic_DNA"/>
</dbReference>
<feature type="binding site" evidence="9">
    <location>
        <position position="184"/>
    </location>
    <ligand>
        <name>Mn(2+)</name>
        <dbReference type="ChEBI" id="CHEBI:29035"/>
        <label>2</label>
    </ligand>
</feature>
<keyword evidence="6 9" id="KW-0269">Exonuclease</keyword>
<dbReference type="GO" id="GO:0006302">
    <property type="term" value="P:double-strand break repair"/>
    <property type="evidence" value="ECO:0007669"/>
    <property type="project" value="UniProtKB-UniRule"/>
</dbReference>
<keyword evidence="5 9" id="KW-0378">Hydrolase</keyword>
<dbReference type="Gene3D" id="3.60.21.10">
    <property type="match status" value="1"/>
</dbReference>
<keyword evidence="8 9" id="KW-0464">Manganese</keyword>
<dbReference type="InterPro" id="IPR041796">
    <property type="entry name" value="Mre11_N"/>
</dbReference>
<dbReference type="PANTHER" id="PTHR30337">
    <property type="entry name" value="COMPONENT OF ATP-DEPENDENT DSDNA EXONUCLEASE"/>
    <property type="match status" value="1"/>
</dbReference>
<dbReference type="GO" id="GO:0045027">
    <property type="term" value="F:DNA end binding"/>
    <property type="evidence" value="ECO:0007669"/>
    <property type="project" value="UniProtKB-UniRule"/>
</dbReference>
<comment type="subunit">
    <text evidence="9">Homodimer. Forms a heterotetramer composed of two Mre11 subunits and two Rad50 subunits.</text>
</comment>
<evidence type="ECO:0000256" key="9">
    <source>
        <dbReference type="HAMAP-Rule" id="MF_02044"/>
    </source>
</evidence>
<feature type="binding site" evidence="9">
    <location>
        <position position="10"/>
    </location>
    <ligand>
        <name>Mn(2+)</name>
        <dbReference type="ChEBI" id="CHEBI:29035"/>
        <label>1</label>
    </ligand>
</feature>
<feature type="binding site" evidence="9">
    <location>
        <position position="186"/>
    </location>
    <ligand>
        <name>Mn(2+)</name>
        <dbReference type="ChEBI" id="CHEBI:29035"/>
        <label>1</label>
    </ligand>
</feature>
<dbReference type="InterPro" id="IPR029052">
    <property type="entry name" value="Metallo-depent_PP-like"/>
</dbReference>
<gene>
    <name evidence="9" type="primary">mre11</name>
    <name evidence="11" type="ORF">EF806_03320</name>
</gene>
<accession>A0A520KT47</accession>
<dbReference type="GO" id="GO:0008408">
    <property type="term" value="F:3'-5' exonuclease activity"/>
    <property type="evidence" value="ECO:0007669"/>
    <property type="project" value="UniProtKB-UniRule"/>
</dbReference>
<feature type="binding site" evidence="9">
    <location>
        <position position="83"/>
    </location>
    <ligand>
        <name>Mn(2+)</name>
        <dbReference type="ChEBI" id="CHEBI:29035"/>
        <label>2</label>
    </ligand>
</feature>
<dbReference type="CDD" id="cd00840">
    <property type="entry name" value="MPP_Mre11_N"/>
    <property type="match status" value="1"/>
</dbReference>
<evidence type="ECO:0000256" key="2">
    <source>
        <dbReference type="ARBA" id="ARBA00022723"/>
    </source>
</evidence>
<feature type="active site" description="Proton donor" evidence="9">
    <location>
        <position position="84"/>
    </location>
</feature>
<feature type="binding site" evidence="9">
    <location>
        <position position="49"/>
    </location>
    <ligand>
        <name>Mn(2+)</name>
        <dbReference type="ChEBI" id="CHEBI:29035"/>
        <label>1</label>
    </ligand>
</feature>
<evidence type="ECO:0000256" key="7">
    <source>
        <dbReference type="ARBA" id="ARBA00023204"/>
    </source>
</evidence>
<keyword evidence="4 9" id="KW-0227">DNA damage</keyword>
<organism evidence="11 12">
    <name type="scientific">Methanoliparum thermophilum</name>
    <dbReference type="NCBI Taxonomy" id="2491083"/>
    <lineage>
        <taxon>Archaea</taxon>
        <taxon>Methanobacteriati</taxon>
        <taxon>Methanobacteriota</taxon>
        <taxon>Candidatus Methanoliparia</taxon>
        <taxon>Candidatus Methanoliparales</taxon>
        <taxon>Candidatus Methanoliparaceae</taxon>
        <taxon>Candidatus Methanoliparum</taxon>
    </lineage>
</organism>
<feature type="binding site" evidence="9">
    <location>
        <position position="49"/>
    </location>
    <ligand>
        <name>Mn(2+)</name>
        <dbReference type="ChEBI" id="CHEBI:29035"/>
        <label>2</label>
    </ligand>
</feature>
<dbReference type="HAMAP" id="MF_02044">
    <property type="entry name" value="Mre11"/>
    <property type="match status" value="1"/>
</dbReference>
<reference evidence="11 12" key="1">
    <citation type="journal article" date="2019" name="Nat. Microbiol.">
        <title>Wide diversity of methane and short-chain alkane metabolisms in uncultured archaea.</title>
        <authorList>
            <person name="Borrel G."/>
            <person name="Adam P.S."/>
            <person name="McKay L.J."/>
            <person name="Chen L.X."/>
            <person name="Sierra-Garcia I.N."/>
            <person name="Sieber C.M."/>
            <person name="Letourneur Q."/>
            <person name="Ghozlane A."/>
            <person name="Andersen G.L."/>
            <person name="Li W.J."/>
            <person name="Hallam S.J."/>
            <person name="Muyzer G."/>
            <person name="de Oliveira V.M."/>
            <person name="Inskeep W.P."/>
            <person name="Banfield J.F."/>
            <person name="Gribaldo S."/>
        </authorList>
    </citation>
    <scope>NUCLEOTIDE SEQUENCE [LARGE SCALE GENOMIC DNA]</scope>
    <source>
        <strain evidence="11">NM1a</strain>
    </source>
</reference>
<evidence type="ECO:0000313" key="11">
    <source>
        <dbReference type="EMBL" id="RZN65086.1"/>
    </source>
</evidence>
<keyword evidence="3 9" id="KW-0255">Endonuclease</keyword>
<evidence type="ECO:0000256" key="5">
    <source>
        <dbReference type="ARBA" id="ARBA00022801"/>
    </source>
</evidence>
<comment type="caution">
    <text evidence="11">The sequence shown here is derived from an EMBL/GenBank/DDBJ whole genome shotgun (WGS) entry which is preliminary data.</text>
</comment>
<keyword evidence="7 9" id="KW-0234">DNA repair</keyword>
<dbReference type="AlphaFoldDB" id="A0A520KT47"/>
<dbReference type="InterPro" id="IPR004843">
    <property type="entry name" value="Calcineurin-like_PHP"/>
</dbReference>
<sequence length="383" mass="44442">MRIAHISDTHLGYRQYNLYEREDDFYNSLNQAIDKAIEERVDVILHSGDLFHSPTPPIKALFSLKSVLDKIKGKIKIFTILGDHDKPKRRAMIPHNVFDIPVLGAFGKLEKVVVDGVLISGISNMKGAATEVLKEEIKRFDTISKGYKKSIFMAHQGIKKFLPFNYELTEDDLPRTARYYALGHIHSRSLERFGNGWLAYSGSTDICSTSEISPWRENGKGIYIIDLTDDDTEIYPVDLDIRAQYEIDTDNRLERVKEVLKEIPIYNNKKPLLHINIIDGLANRREIEKSLNELLKDKIFWYKCRYEPAKENKNVEIQKSFDMKKIFDEYFKDNYLSGLAYDLYNELYLDNIDIDNAKGTARDYLAKRYGVKNEGFQNDNKID</sequence>